<dbReference type="InterPro" id="IPR013154">
    <property type="entry name" value="ADH-like_N"/>
</dbReference>
<dbReference type="STRING" id="94208.A0A2S4LBD9"/>
<organism evidence="3 4">
    <name type="scientific">Tolypocladium paradoxum</name>
    <dbReference type="NCBI Taxonomy" id="94208"/>
    <lineage>
        <taxon>Eukaryota</taxon>
        <taxon>Fungi</taxon>
        <taxon>Dikarya</taxon>
        <taxon>Ascomycota</taxon>
        <taxon>Pezizomycotina</taxon>
        <taxon>Sordariomycetes</taxon>
        <taxon>Hypocreomycetidae</taxon>
        <taxon>Hypocreales</taxon>
        <taxon>Ophiocordycipitaceae</taxon>
        <taxon>Tolypocladium</taxon>
    </lineage>
</organism>
<feature type="non-terminal residue" evidence="3">
    <location>
        <position position="81"/>
    </location>
</feature>
<sequence>MAPIPSTMKAVQMAQTGGVDVLELKDVPVPAPGPGQVLVRNRFAGVNFIDTYFRTGLYPLPHLPATLGREAAGEVVAAHAS</sequence>
<feature type="domain" description="Alcohol dehydrogenase-like N-terminal" evidence="2">
    <location>
        <begin position="33"/>
        <end position="79"/>
    </location>
</feature>
<reference evidence="3 4" key="1">
    <citation type="submission" date="2018-01" db="EMBL/GenBank/DDBJ databases">
        <title>Harnessing the power of phylogenomics to disentangle the directionality and signatures of interkingdom host jumping in the parasitic fungal genus Tolypocladium.</title>
        <authorList>
            <person name="Quandt C.A."/>
            <person name="Patterson W."/>
            <person name="Spatafora J.W."/>
        </authorList>
    </citation>
    <scope>NUCLEOTIDE SEQUENCE [LARGE SCALE GENOMIC DNA]</scope>
    <source>
        <strain evidence="3 4">NRBC 100945</strain>
    </source>
</reference>
<gene>
    <name evidence="3" type="ORF">TPAR_00060</name>
</gene>
<proteinExistence type="predicted"/>
<evidence type="ECO:0000313" key="3">
    <source>
        <dbReference type="EMBL" id="POR39742.1"/>
    </source>
</evidence>
<dbReference type="EMBL" id="PKSG01000005">
    <property type="protein sequence ID" value="POR39742.1"/>
    <property type="molecule type" value="Genomic_DNA"/>
</dbReference>
<dbReference type="InterPro" id="IPR051603">
    <property type="entry name" value="Zinc-ADH_QOR/CCCR"/>
</dbReference>
<dbReference type="Gene3D" id="3.90.180.10">
    <property type="entry name" value="Medium-chain alcohol dehydrogenases, catalytic domain"/>
    <property type="match status" value="1"/>
</dbReference>
<protein>
    <recommendedName>
        <fullName evidence="2">Alcohol dehydrogenase-like N-terminal domain-containing protein</fullName>
    </recommendedName>
</protein>
<comment type="caution">
    <text evidence="3">The sequence shown here is derived from an EMBL/GenBank/DDBJ whole genome shotgun (WGS) entry which is preliminary data.</text>
</comment>
<dbReference type="PANTHER" id="PTHR44154">
    <property type="entry name" value="QUINONE OXIDOREDUCTASE"/>
    <property type="match status" value="1"/>
</dbReference>
<evidence type="ECO:0000256" key="1">
    <source>
        <dbReference type="ARBA" id="ARBA00022857"/>
    </source>
</evidence>
<dbReference type="Pfam" id="PF08240">
    <property type="entry name" value="ADH_N"/>
    <property type="match status" value="1"/>
</dbReference>
<keyword evidence="4" id="KW-1185">Reference proteome</keyword>
<dbReference type="SUPFAM" id="SSF50129">
    <property type="entry name" value="GroES-like"/>
    <property type="match status" value="1"/>
</dbReference>
<keyword evidence="1" id="KW-0521">NADP</keyword>
<evidence type="ECO:0000313" key="4">
    <source>
        <dbReference type="Proteomes" id="UP000237481"/>
    </source>
</evidence>
<dbReference type="PANTHER" id="PTHR44154:SF1">
    <property type="entry name" value="QUINONE OXIDOREDUCTASE"/>
    <property type="match status" value="1"/>
</dbReference>
<dbReference type="AlphaFoldDB" id="A0A2S4LBD9"/>
<dbReference type="Proteomes" id="UP000237481">
    <property type="component" value="Unassembled WGS sequence"/>
</dbReference>
<dbReference type="InterPro" id="IPR011032">
    <property type="entry name" value="GroES-like_sf"/>
</dbReference>
<accession>A0A2S4LBD9</accession>
<name>A0A2S4LBD9_9HYPO</name>
<evidence type="ECO:0000259" key="2">
    <source>
        <dbReference type="Pfam" id="PF08240"/>
    </source>
</evidence>
<dbReference type="OrthoDB" id="48317at2759"/>